<evidence type="ECO:0000313" key="5">
    <source>
        <dbReference type="Proteomes" id="UP000245390"/>
    </source>
</evidence>
<dbReference type="NCBIfam" id="NF005968">
    <property type="entry name" value="PRK08057.1-2"/>
    <property type="match status" value="1"/>
</dbReference>
<comment type="caution">
    <text evidence="4">The sequence shown here is derived from an EMBL/GenBank/DDBJ whole genome shotgun (WGS) entry which is preliminary data.</text>
</comment>
<dbReference type="Proteomes" id="UP000245390">
    <property type="component" value="Unassembled WGS sequence"/>
</dbReference>
<name>A0A316G9U2_9RHOB</name>
<dbReference type="UniPathway" id="UPA00148"/>
<reference evidence="4 5" key="1">
    <citation type="submission" date="2018-05" db="EMBL/GenBank/DDBJ databases">
        <title>Genomic Encyclopedia of Type Strains, Phase IV (KMG-IV): sequencing the most valuable type-strain genomes for metagenomic binning, comparative biology and taxonomic classification.</title>
        <authorList>
            <person name="Goeker M."/>
        </authorList>
    </citation>
    <scope>NUCLEOTIDE SEQUENCE [LARGE SCALE GENOMIC DNA]</scope>
    <source>
        <strain evidence="4 5">DSM 103371</strain>
    </source>
</reference>
<sequence length="245" mass="26411">MILGGTTEASSLALRVARMEVDATLSYAGRVARPMEQPIPTRSGGFGGVEGLAAYLRERAVTHLVDATHPFAARISANAVEAARIAGVPLVALVRPPWTPVDGDDWRHAVDMNAAREYLGTDRKTVFLAIGRQDLAAFAGSPHRYLLRVVEPPMERFPLDDYTAVVARGPFDVDSDRRLLEEHGVEVVVSKNAGGDGARAKLDAARALGLPVVMIDRPPMPPRHEVATVDDVIDWLAHSGTERGV</sequence>
<dbReference type="EMBL" id="QGGV01000003">
    <property type="protein sequence ID" value="PWK56975.1"/>
    <property type="molecule type" value="Genomic_DNA"/>
</dbReference>
<evidence type="ECO:0000313" key="4">
    <source>
        <dbReference type="EMBL" id="PWK56975.1"/>
    </source>
</evidence>
<dbReference type="GO" id="GO:0009236">
    <property type="term" value="P:cobalamin biosynthetic process"/>
    <property type="evidence" value="ECO:0007669"/>
    <property type="project" value="UniProtKB-UniPathway"/>
</dbReference>
<keyword evidence="3" id="KW-0560">Oxidoreductase</keyword>
<dbReference type="InterPro" id="IPR003723">
    <property type="entry name" value="Precorrin-6x_reduct"/>
</dbReference>
<organism evidence="4 5">
    <name type="scientific">Silicimonas algicola</name>
    <dbReference type="NCBI Taxonomy" id="1826607"/>
    <lineage>
        <taxon>Bacteria</taxon>
        <taxon>Pseudomonadati</taxon>
        <taxon>Pseudomonadota</taxon>
        <taxon>Alphaproteobacteria</taxon>
        <taxon>Rhodobacterales</taxon>
        <taxon>Paracoccaceae</taxon>
    </lineage>
</organism>
<keyword evidence="5" id="KW-1185">Reference proteome</keyword>
<proteinExistence type="predicted"/>
<dbReference type="Pfam" id="PF02571">
    <property type="entry name" value="CbiJ"/>
    <property type="match status" value="1"/>
</dbReference>
<evidence type="ECO:0000256" key="3">
    <source>
        <dbReference type="ARBA" id="ARBA00023002"/>
    </source>
</evidence>
<comment type="pathway">
    <text evidence="1">Cofactor biosynthesis; adenosylcobalamin biosynthesis.</text>
</comment>
<dbReference type="PANTHER" id="PTHR36925:SF1">
    <property type="entry name" value="COBALT-PRECORRIN-6A REDUCTASE"/>
    <property type="match status" value="1"/>
</dbReference>
<dbReference type="PROSITE" id="PS51014">
    <property type="entry name" value="COBK_CBIJ"/>
    <property type="match status" value="1"/>
</dbReference>
<dbReference type="PANTHER" id="PTHR36925">
    <property type="entry name" value="COBALT-PRECORRIN-6A REDUCTASE"/>
    <property type="match status" value="1"/>
</dbReference>
<accession>A0A316G9U2</accession>
<evidence type="ECO:0000256" key="2">
    <source>
        <dbReference type="ARBA" id="ARBA00022573"/>
    </source>
</evidence>
<evidence type="ECO:0000256" key="1">
    <source>
        <dbReference type="ARBA" id="ARBA00004953"/>
    </source>
</evidence>
<keyword evidence="2" id="KW-0169">Cobalamin biosynthesis</keyword>
<dbReference type="GO" id="GO:0016994">
    <property type="term" value="F:precorrin-6A reductase activity"/>
    <property type="evidence" value="ECO:0007669"/>
    <property type="project" value="InterPro"/>
</dbReference>
<protein>
    <submittedName>
        <fullName evidence="4">Precorrin-6A reductase</fullName>
    </submittedName>
</protein>
<gene>
    <name evidence="4" type="ORF">C8D95_103210</name>
</gene>
<dbReference type="AlphaFoldDB" id="A0A316G9U2"/>